<dbReference type="Gene3D" id="3.30.420.10">
    <property type="entry name" value="Ribonuclease H-like superfamily/Ribonuclease H"/>
    <property type="match status" value="1"/>
</dbReference>
<comment type="catalytic activity">
    <reaction evidence="12 15">
        <text>DNA(n) + a 2'-deoxyribonucleoside 5'-triphosphate = DNA(n+1) + diphosphate</text>
        <dbReference type="Rhea" id="RHEA:22508"/>
        <dbReference type="Rhea" id="RHEA-COMP:17339"/>
        <dbReference type="Rhea" id="RHEA-COMP:17340"/>
        <dbReference type="ChEBI" id="CHEBI:33019"/>
        <dbReference type="ChEBI" id="CHEBI:61560"/>
        <dbReference type="ChEBI" id="CHEBI:173112"/>
        <dbReference type="EC" id="2.7.7.7"/>
    </reaction>
</comment>
<evidence type="ECO:0000313" key="19">
    <source>
        <dbReference type="Proteomes" id="UP000185478"/>
    </source>
</evidence>
<dbReference type="Gene3D" id="3.40.50.1010">
    <property type="entry name" value="5'-nuclease"/>
    <property type="match status" value="1"/>
</dbReference>
<dbReference type="FunFam" id="1.10.150.20:FF:000003">
    <property type="entry name" value="DNA polymerase I"/>
    <property type="match status" value="1"/>
</dbReference>
<evidence type="ECO:0000256" key="7">
    <source>
        <dbReference type="ARBA" id="ARBA00022801"/>
    </source>
</evidence>
<keyword evidence="2 15" id="KW-0808">Transferase</keyword>
<dbReference type="KEGG" id="caqu:CAQU_05770"/>
<gene>
    <name evidence="15" type="primary">polA</name>
    <name evidence="18" type="ORF">CAQU_05770</name>
</gene>
<dbReference type="SUPFAM" id="SSF53098">
    <property type="entry name" value="Ribonuclease H-like"/>
    <property type="match status" value="1"/>
</dbReference>
<evidence type="ECO:0000256" key="11">
    <source>
        <dbReference type="ARBA" id="ARBA00023204"/>
    </source>
</evidence>
<dbReference type="Pfam" id="PF01367">
    <property type="entry name" value="5_3_exonuc"/>
    <property type="match status" value="1"/>
</dbReference>
<dbReference type="InterPro" id="IPR036397">
    <property type="entry name" value="RNaseH_sf"/>
</dbReference>
<feature type="domain" description="DNA-directed DNA polymerase family A palm" evidence="17">
    <location>
        <begin position="635"/>
        <end position="842"/>
    </location>
</feature>
<dbReference type="CDD" id="cd09859">
    <property type="entry name" value="PIN_53EXO"/>
    <property type="match status" value="1"/>
</dbReference>
<evidence type="ECO:0000256" key="10">
    <source>
        <dbReference type="ARBA" id="ARBA00023125"/>
    </source>
</evidence>
<dbReference type="EMBL" id="CP009245">
    <property type="protein sequence ID" value="APT84657.1"/>
    <property type="molecule type" value="Genomic_DNA"/>
</dbReference>
<dbReference type="Pfam" id="PF02739">
    <property type="entry name" value="5_3_exonuc_N"/>
    <property type="match status" value="1"/>
</dbReference>
<evidence type="ECO:0000256" key="5">
    <source>
        <dbReference type="ARBA" id="ARBA00022722"/>
    </source>
</evidence>
<dbReference type="PROSITE" id="PS00447">
    <property type="entry name" value="DNA_POLYMERASE_A"/>
    <property type="match status" value="1"/>
</dbReference>
<dbReference type="RefSeq" id="WP_075728432.1">
    <property type="nucleotide sequence ID" value="NZ_CP009245.1"/>
</dbReference>
<evidence type="ECO:0000256" key="12">
    <source>
        <dbReference type="ARBA" id="ARBA00049244"/>
    </source>
</evidence>
<dbReference type="FunFam" id="1.10.150.20:FF:000002">
    <property type="entry name" value="DNA polymerase I"/>
    <property type="match status" value="1"/>
</dbReference>
<dbReference type="PANTHER" id="PTHR10133">
    <property type="entry name" value="DNA POLYMERASE I"/>
    <property type="match status" value="1"/>
</dbReference>
<dbReference type="SUPFAM" id="SSF56672">
    <property type="entry name" value="DNA/RNA polymerases"/>
    <property type="match status" value="1"/>
</dbReference>
<dbReference type="SUPFAM" id="SSF88723">
    <property type="entry name" value="PIN domain-like"/>
    <property type="match status" value="1"/>
</dbReference>
<evidence type="ECO:0000256" key="1">
    <source>
        <dbReference type="ARBA" id="ARBA00007705"/>
    </source>
</evidence>
<dbReference type="CDD" id="cd09898">
    <property type="entry name" value="H3TH_53EXO"/>
    <property type="match status" value="1"/>
</dbReference>
<dbReference type="GO" id="GO:0003677">
    <property type="term" value="F:DNA binding"/>
    <property type="evidence" value="ECO:0007669"/>
    <property type="project" value="UniProtKB-UniRule"/>
</dbReference>
<dbReference type="Gene3D" id="1.10.150.20">
    <property type="entry name" value="5' to 3' exonuclease, C-terminal subdomain"/>
    <property type="match status" value="2"/>
</dbReference>
<dbReference type="SUPFAM" id="SSF47807">
    <property type="entry name" value="5' to 3' exonuclease, C-terminal subdomain"/>
    <property type="match status" value="1"/>
</dbReference>
<comment type="similarity">
    <text evidence="1 15">Belongs to the DNA polymerase type-A family.</text>
</comment>
<dbReference type="InterPro" id="IPR036279">
    <property type="entry name" value="5-3_exonuclease_C_sf"/>
</dbReference>
<dbReference type="InterPro" id="IPR020046">
    <property type="entry name" value="5-3_exonucl_a-hlix_arch_N"/>
</dbReference>
<accession>A0A1L7CFN6</accession>
<dbReference type="Proteomes" id="UP000185478">
    <property type="component" value="Chromosome"/>
</dbReference>
<evidence type="ECO:0000256" key="14">
    <source>
        <dbReference type="NCBIfam" id="TIGR00593"/>
    </source>
</evidence>
<dbReference type="InterPro" id="IPR008918">
    <property type="entry name" value="HhH2"/>
</dbReference>
<evidence type="ECO:0000256" key="3">
    <source>
        <dbReference type="ARBA" id="ARBA00022695"/>
    </source>
</evidence>
<feature type="domain" description="5'-3' exonuclease" evidence="16">
    <location>
        <begin position="1"/>
        <end position="258"/>
    </location>
</feature>
<comment type="function">
    <text evidence="15">In addition to polymerase activity, this DNA polymerase exhibits 5'-3' exonuclease activity.</text>
</comment>
<keyword evidence="4 15" id="KW-0235">DNA replication</keyword>
<dbReference type="PRINTS" id="PR00868">
    <property type="entry name" value="DNAPOLI"/>
</dbReference>
<evidence type="ECO:0000259" key="16">
    <source>
        <dbReference type="SMART" id="SM00475"/>
    </source>
</evidence>
<dbReference type="NCBIfam" id="TIGR00593">
    <property type="entry name" value="pola"/>
    <property type="match status" value="1"/>
</dbReference>
<dbReference type="Gene3D" id="3.30.70.370">
    <property type="match status" value="1"/>
</dbReference>
<evidence type="ECO:0000256" key="8">
    <source>
        <dbReference type="ARBA" id="ARBA00022839"/>
    </source>
</evidence>
<dbReference type="STRING" id="1431546.CAQU_05770"/>
<dbReference type="NCBIfam" id="NF004397">
    <property type="entry name" value="PRK05755.1"/>
    <property type="match status" value="1"/>
</dbReference>
<keyword evidence="11 15" id="KW-0234">DNA repair</keyword>
<dbReference type="OrthoDB" id="9806424at2"/>
<dbReference type="EC" id="2.7.7.7" evidence="14 15"/>
<dbReference type="Gene3D" id="1.20.1060.10">
    <property type="entry name" value="Taq DNA Polymerase, Chain T, domain 4"/>
    <property type="match status" value="1"/>
</dbReference>
<dbReference type="InterPro" id="IPR012337">
    <property type="entry name" value="RNaseH-like_sf"/>
</dbReference>
<dbReference type="GO" id="GO:0003887">
    <property type="term" value="F:DNA-directed DNA polymerase activity"/>
    <property type="evidence" value="ECO:0007669"/>
    <property type="project" value="UniProtKB-UniRule"/>
</dbReference>
<evidence type="ECO:0000256" key="4">
    <source>
        <dbReference type="ARBA" id="ARBA00022705"/>
    </source>
</evidence>
<evidence type="ECO:0000256" key="6">
    <source>
        <dbReference type="ARBA" id="ARBA00022763"/>
    </source>
</evidence>
<dbReference type="GO" id="GO:0006302">
    <property type="term" value="P:double-strand break repair"/>
    <property type="evidence" value="ECO:0007669"/>
    <property type="project" value="TreeGrafter"/>
</dbReference>
<dbReference type="InterPro" id="IPR018320">
    <property type="entry name" value="DNA_polymerase_1"/>
</dbReference>
<reference evidence="18 19" key="1">
    <citation type="submission" date="2014-08" db="EMBL/GenBank/DDBJ databases">
        <title>Complete genome sequence of Corynebacterium aquilae S-613T(T) (=DSM 44791(T)), isolated from the choana of a healthy golden eagle.</title>
        <authorList>
            <person name="Ruckert C."/>
            <person name="Albersmeier A."/>
            <person name="Winkler A."/>
            <person name="Kalinowski J."/>
        </authorList>
    </citation>
    <scope>NUCLEOTIDE SEQUENCE [LARGE SCALE GENOMIC DNA]</scope>
    <source>
        <strain evidence="18 19">S-613</strain>
    </source>
</reference>
<organism evidence="18 19">
    <name type="scientific">Corynebacterium aquilae DSM 44791</name>
    <dbReference type="NCBI Taxonomy" id="1431546"/>
    <lineage>
        <taxon>Bacteria</taxon>
        <taxon>Bacillati</taxon>
        <taxon>Actinomycetota</taxon>
        <taxon>Actinomycetes</taxon>
        <taxon>Mycobacteriales</taxon>
        <taxon>Corynebacteriaceae</taxon>
        <taxon>Corynebacterium</taxon>
    </lineage>
</organism>
<evidence type="ECO:0000256" key="13">
    <source>
        <dbReference type="ARBA" id="ARBA00053603"/>
    </source>
</evidence>
<evidence type="ECO:0000313" key="18">
    <source>
        <dbReference type="EMBL" id="APT84657.1"/>
    </source>
</evidence>
<keyword evidence="19" id="KW-1185">Reference proteome</keyword>
<dbReference type="InterPro" id="IPR019760">
    <property type="entry name" value="DNA-dir_DNA_pol_A_CS"/>
</dbReference>
<dbReference type="AlphaFoldDB" id="A0A1L7CFN6"/>
<keyword evidence="6 15" id="KW-0227">DNA damage</keyword>
<evidence type="ECO:0000256" key="2">
    <source>
        <dbReference type="ARBA" id="ARBA00022679"/>
    </source>
</evidence>
<name>A0A1L7CFN6_9CORY</name>
<dbReference type="InterPro" id="IPR001098">
    <property type="entry name" value="DNA-dir_DNA_pol_A_palm_dom"/>
</dbReference>
<dbReference type="FunFam" id="3.40.50.1010:FF:000001">
    <property type="entry name" value="DNA polymerase I"/>
    <property type="match status" value="1"/>
</dbReference>
<dbReference type="InterPro" id="IPR002298">
    <property type="entry name" value="DNA_polymerase_A"/>
</dbReference>
<dbReference type="GO" id="GO:0008409">
    <property type="term" value="F:5'-3' exonuclease activity"/>
    <property type="evidence" value="ECO:0007669"/>
    <property type="project" value="UniProtKB-UniRule"/>
</dbReference>
<dbReference type="InterPro" id="IPR043502">
    <property type="entry name" value="DNA/RNA_pol_sf"/>
</dbReference>
<keyword evidence="8 15" id="KW-0269">Exonuclease</keyword>
<evidence type="ECO:0000256" key="15">
    <source>
        <dbReference type="RuleBase" id="RU004460"/>
    </source>
</evidence>
<dbReference type="GO" id="GO:0006261">
    <property type="term" value="P:DNA-templated DNA replication"/>
    <property type="evidence" value="ECO:0007669"/>
    <property type="project" value="UniProtKB-UniRule"/>
</dbReference>
<dbReference type="SMART" id="SM00475">
    <property type="entry name" value="53EXOc"/>
    <property type="match status" value="1"/>
</dbReference>
<dbReference type="CDD" id="cd08637">
    <property type="entry name" value="DNA_pol_A_pol_I_C"/>
    <property type="match status" value="1"/>
</dbReference>
<dbReference type="SMART" id="SM00482">
    <property type="entry name" value="POLAc"/>
    <property type="match status" value="1"/>
</dbReference>
<dbReference type="InterPro" id="IPR020045">
    <property type="entry name" value="DNA_polI_H3TH"/>
</dbReference>
<dbReference type="CDD" id="cd06140">
    <property type="entry name" value="DNA_polA_I_Bacillus_like_exo"/>
    <property type="match status" value="1"/>
</dbReference>
<dbReference type="InterPro" id="IPR002421">
    <property type="entry name" value="5-3_exonuclease"/>
</dbReference>
<keyword evidence="7 15" id="KW-0378">Hydrolase</keyword>
<evidence type="ECO:0000259" key="17">
    <source>
        <dbReference type="SMART" id="SM00482"/>
    </source>
</evidence>
<proteinExistence type="inferred from homology"/>
<comment type="function">
    <text evidence="13">In addition to polymerase activity, this DNA polymerase exhibits 3'-5' and 5'-3' exonuclease activity.</text>
</comment>
<protein>
    <recommendedName>
        <fullName evidence="14 15">DNA polymerase I</fullName>
        <ecNumber evidence="14 15">2.7.7.7</ecNumber>
    </recommendedName>
</protein>
<dbReference type="Pfam" id="PF00476">
    <property type="entry name" value="DNA_pol_A"/>
    <property type="match status" value="1"/>
</dbReference>
<sequence length="879" mass="96682">MLIDGHSMAFRAYYALPPEKFNTSGGQATNAVYGFLTMLNTLIAQEKPTHVATAFDVGRHTFRTEIFSEYKAQRDATPEPFRGQVDLIKKVLNPLGITWIEKTNYEADDIIATLATAAKDKGFETLIVTGDRDSFQLINDTTTVLYPMKGVSVLHRFTPEAVEEKYGVTPAQYPDLAALRGDNSDNLPGVPGVGEKTATKWITKYGNLDGVIEHADEIGGKVGGNFRERIDQVKLNRQITEMVRDLALPVGVEDVELKPVDKNAVNAEFDALEFGSHLRERVFTAFAATTEDDGQPSEDFTVEVVDGAVRPWLDAHAAEGISVVVQGNPDPAGGDAEVIALVGVDGTGMVCDLGQLSEADEQAVAEWLDSESPKFCHDIKKNWHMLTGRGFVPRGFVQDTALAAYLLQPGQRSFDFDDVLLRHLQAELPSADDGGQLTLLDAPDHQHLLRKARAVAVLAEHLVSQLHAIGAYELYRDVEIPLATVLARMEHTGIAVDVDILERERDIFVGEVEDAQAQARQLADDDSLNLSSPKQLQAVLFETLGMPKTKKTKTGYSTAAKEIEQLAKNHPHPFLDQLLRHRENQKLKTTIDGLIKAVADDGRIHTTFQQTSTATGRLSSTDPNLQNIPVRTPAGRRIRSAFVVGKDFDSLLTADYSQIEMRVMAHLSKDAGLIEAYRKGEDLHNYVGSKVFDVPVDQVTPEIRRRVKAMSYGLVYGLSAFGLAGQLDIAPGEAKRIMENYFLRFGGVKRYLETVVDEARDTGYTATLFGRRRYLPELSSTNRVARENAERSALNAPIQGTAADIIKVAMLRVDRQLLDRQLKSRVLLQVHDELVVEVAAGEQQLVGDIVREQMSAAISLAVPMDVSSGVGENWDAAAH</sequence>
<dbReference type="SMART" id="SM00279">
    <property type="entry name" value="HhH2"/>
    <property type="match status" value="1"/>
</dbReference>
<dbReference type="PANTHER" id="PTHR10133:SF27">
    <property type="entry name" value="DNA POLYMERASE NU"/>
    <property type="match status" value="1"/>
</dbReference>
<keyword evidence="10 15" id="KW-0238">DNA-binding</keyword>
<keyword evidence="3 15" id="KW-0548">Nucleotidyltransferase</keyword>
<keyword evidence="9 15" id="KW-0239">DNA-directed DNA polymerase</keyword>
<dbReference type="InterPro" id="IPR029060">
    <property type="entry name" value="PIN-like_dom_sf"/>
</dbReference>
<keyword evidence="5" id="KW-0540">Nuclease</keyword>
<evidence type="ECO:0000256" key="9">
    <source>
        <dbReference type="ARBA" id="ARBA00022932"/>
    </source>
</evidence>